<evidence type="ECO:0000313" key="6">
    <source>
        <dbReference type="Proteomes" id="UP000003973"/>
    </source>
</evidence>
<name>C3X398_9BURK</name>
<dbReference type="Gene3D" id="2.10.109.10">
    <property type="entry name" value="Umud Fragment, subunit A"/>
    <property type="match status" value="1"/>
</dbReference>
<sequence length="235" mass="25998">MEFWNERLSKALIARSKKPVDLVKATGKSAASISGWLNGQTKMIEADNAMLVCAFLRISPWWLMFGKGKSGLEEELPTFAEQAVAIRNPDEEAVFDVLDVVAVCGPGRINPDYPEIIRSIVMPITEAYNLIGTRNTQGQIKIITAGNDSMVPTIKPSDILFVDTSVTQYSGEAVYILVHGGELICKRLSLLGKDLIVSSDNKFYGSWNWKDKPDDTQIVGKVIRALPMDFKVFAK</sequence>
<dbReference type="Pfam" id="PF00717">
    <property type="entry name" value="Peptidase_S24"/>
    <property type="match status" value="1"/>
</dbReference>
<evidence type="ECO:0000256" key="2">
    <source>
        <dbReference type="ARBA" id="ARBA00023125"/>
    </source>
</evidence>
<protein>
    <recommendedName>
        <fullName evidence="4">HTH cro/C1-type domain-containing protein</fullName>
    </recommendedName>
</protein>
<dbReference type="InterPro" id="IPR010982">
    <property type="entry name" value="Lambda_DNA-bd_dom_sf"/>
</dbReference>
<dbReference type="GO" id="GO:0003677">
    <property type="term" value="F:DNA binding"/>
    <property type="evidence" value="ECO:0007669"/>
    <property type="project" value="UniProtKB-KW"/>
</dbReference>
<dbReference type="SUPFAM" id="SSF51306">
    <property type="entry name" value="LexA/Signal peptidase"/>
    <property type="match status" value="1"/>
</dbReference>
<proteinExistence type="predicted"/>
<dbReference type="SMART" id="SM00530">
    <property type="entry name" value="HTH_XRE"/>
    <property type="match status" value="1"/>
</dbReference>
<dbReference type="Proteomes" id="UP000003973">
    <property type="component" value="Unassembled WGS sequence"/>
</dbReference>
<dbReference type="HOGENOM" id="CLU_066192_1_2_4"/>
<dbReference type="PANTHER" id="PTHR40661:SF3">
    <property type="entry name" value="FELS-1 PROPHAGE TRANSCRIPTIONAL REGULATOR"/>
    <property type="match status" value="1"/>
</dbReference>
<dbReference type="RefSeq" id="WP_005876850.1">
    <property type="nucleotide sequence ID" value="NZ_CABMNL010000001.1"/>
</dbReference>
<evidence type="ECO:0000313" key="5">
    <source>
        <dbReference type="EMBL" id="EEO27684.1"/>
    </source>
</evidence>
<accession>C3X398</accession>
<dbReference type="AlphaFoldDB" id="C3X398"/>
<dbReference type="PANTHER" id="PTHR40661">
    <property type="match status" value="1"/>
</dbReference>
<dbReference type="InterPro" id="IPR001387">
    <property type="entry name" value="Cro/C1-type_HTH"/>
</dbReference>
<gene>
    <name evidence="5" type="ORF">OFAG_00837</name>
</gene>
<dbReference type="InterPro" id="IPR036286">
    <property type="entry name" value="LexA/Signal_pep-like_sf"/>
</dbReference>
<dbReference type="SUPFAM" id="SSF47413">
    <property type="entry name" value="lambda repressor-like DNA-binding domains"/>
    <property type="match status" value="1"/>
</dbReference>
<dbReference type="Pfam" id="PF13443">
    <property type="entry name" value="HTH_26"/>
    <property type="match status" value="1"/>
</dbReference>
<comment type="caution">
    <text evidence="5">The sequence shown here is derived from an EMBL/GenBank/DDBJ whole genome shotgun (WGS) entry which is preliminary data.</text>
</comment>
<reference evidence="5" key="1">
    <citation type="submission" date="2011-10" db="EMBL/GenBank/DDBJ databases">
        <title>The Genome Sequence of Oxalobacter formigenes HOxBLS.</title>
        <authorList>
            <consortium name="The Broad Institute Genome Sequencing Platform"/>
            <person name="Earl A."/>
            <person name="Ward D."/>
            <person name="Feldgarden M."/>
            <person name="Gevers D."/>
            <person name="Allison M.J."/>
            <person name="Humphrey S."/>
            <person name="Young S.K."/>
            <person name="Zeng Q."/>
            <person name="Gargeya S."/>
            <person name="Fitzgerald M."/>
            <person name="Haas B."/>
            <person name="Abouelleil A."/>
            <person name="Alvarado L."/>
            <person name="Arachchi H.M."/>
            <person name="Berlin A."/>
            <person name="Brown A."/>
            <person name="Chapman S.B."/>
            <person name="Chen Z."/>
            <person name="Dunbar C."/>
            <person name="Freedman E."/>
            <person name="Gearin G."/>
            <person name="Goldberg J."/>
            <person name="Griggs A."/>
            <person name="Gujja S."/>
            <person name="Heiman D."/>
            <person name="Howarth C."/>
            <person name="Larson L."/>
            <person name="Lui A."/>
            <person name="MacDonald P.J.P."/>
            <person name="Montmayeur A."/>
            <person name="Murphy C."/>
            <person name="Neiman D."/>
            <person name="Pearson M."/>
            <person name="Priest M."/>
            <person name="Roberts A."/>
            <person name="Saif S."/>
            <person name="Shea T."/>
            <person name="Shenoy N."/>
            <person name="Sisk P."/>
            <person name="Stolte C."/>
            <person name="Sykes S."/>
            <person name="Wortman J."/>
            <person name="Nusbaum C."/>
            <person name="Birren B."/>
        </authorList>
    </citation>
    <scope>NUCLEOTIDE SEQUENCE [LARGE SCALE GENOMIC DNA]</scope>
    <source>
        <strain evidence="5">HOxBLS</strain>
    </source>
</reference>
<dbReference type="InterPro" id="IPR039418">
    <property type="entry name" value="LexA-like"/>
</dbReference>
<keyword evidence="3" id="KW-0804">Transcription</keyword>
<keyword evidence="1" id="KW-0805">Transcription regulation</keyword>
<dbReference type="CDD" id="cd00093">
    <property type="entry name" value="HTH_XRE"/>
    <property type="match status" value="1"/>
</dbReference>
<evidence type="ECO:0000256" key="3">
    <source>
        <dbReference type="ARBA" id="ARBA00023163"/>
    </source>
</evidence>
<feature type="domain" description="HTH cro/C1-type" evidence="4">
    <location>
        <begin position="21"/>
        <end position="63"/>
    </location>
</feature>
<dbReference type="eggNOG" id="COG2932">
    <property type="taxonomic scope" value="Bacteria"/>
</dbReference>
<evidence type="ECO:0000259" key="4">
    <source>
        <dbReference type="PROSITE" id="PS50943"/>
    </source>
</evidence>
<dbReference type="PROSITE" id="PS50943">
    <property type="entry name" value="HTH_CROC1"/>
    <property type="match status" value="1"/>
</dbReference>
<dbReference type="CDD" id="cd06529">
    <property type="entry name" value="S24_LexA-like"/>
    <property type="match status" value="1"/>
</dbReference>
<evidence type="ECO:0000256" key="1">
    <source>
        <dbReference type="ARBA" id="ARBA00023015"/>
    </source>
</evidence>
<dbReference type="EMBL" id="ACDP02000023">
    <property type="protein sequence ID" value="EEO27684.1"/>
    <property type="molecule type" value="Genomic_DNA"/>
</dbReference>
<keyword evidence="2" id="KW-0238">DNA-binding</keyword>
<organism evidence="5 6">
    <name type="scientific">Oxalobacter paraformigenes</name>
    <dbReference type="NCBI Taxonomy" id="556268"/>
    <lineage>
        <taxon>Bacteria</taxon>
        <taxon>Pseudomonadati</taxon>
        <taxon>Pseudomonadota</taxon>
        <taxon>Betaproteobacteria</taxon>
        <taxon>Burkholderiales</taxon>
        <taxon>Oxalobacteraceae</taxon>
        <taxon>Oxalobacter</taxon>
    </lineage>
</organism>
<dbReference type="InterPro" id="IPR015927">
    <property type="entry name" value="Peptidase_S24_S26A/B/C"/>
</dbReference>
<dbReference type="Gene3D" id="1.10.260.40">
    <property type="entry name" value="lambda repressor-like DNA-binding domains"/>
    <property type="match status" value="1"/>
</dbReference>
<keyword evidence="6" id="KW-1185">Reference proteome</keyword>